<dbReference type="EMBL" id="FMZZ01000001">
    <property type="protein sequence ID" value="SDC10097.1"/>
    <property type="molecule type" value="Genomic_DNA"/>
</dbReference>
<evidence type="ECO:0000259" key="1">
    <source>
        <dbReference type="Pfam" id="PF13472"/>
    </source>
</evidence>
<keyword evidence="3" id="KW-1185">Reference proteome</keyword>
<evidence type="ECO:0000313" key="2">
    <source>
        <dbReference type="EMBL" id="SDC10097.1"/>
    </source>
</evidence>
<gene>
    <name evidence="2" type="ORF">SAMN05216174_101104</name>
</gene>
<dbReference type="Pfam" id="PF13472">
    <property type="entry name" value="Lipase_GDSL_2"/>
    <property type="match status" value="1"/>
</dbReference>
<name>A0A1G6IUB1_9PSEU</name>
<evidence type="ECO:0000313" key="3">
    <source>
        <dbReference type="Proteomes" id="UP000199501"/>
    </source>
</evidence>
<dbReference type="AlphaFoldDB" id="A0A1G6IUB1"/>
<accession>A0A1G6IUB1</accession>
<dbReference type="InterPro" id="IPR036514">
    <property type="entry name" value="SGNH_hydro_sf"/>
</dbReference>
<dbReference type="STRING" id="1271860.SAMN05216174_101104"/>
<dbReference type="SUPFAM" id="SSF52266">
    <property type="entry name" value="SGNH hydrolase"/>
    <property type="match status" value="1"/>
</dbReference>
<organism evidence="2 3">
    <name type="scientific">Actinokineospora iranica</name>
    <dbReference type="NCBI Taxonomy" id="1271860"/>
    <lineage>
        <taxon>Bacteria</taxon>
        <taxon>Bacillati</taxon>
        <taxon>Actinomycetota</taxon>
        <taxon>Actinomycetes</taxon>
        <taxon>Pseudonocardiales</taxon>
        <taxon>Pseudonocardiaceae</taxon>
        <taxon>Actinokineospora</taxon>
    </lineage>
</organism>
<reference evidence="3" key="1">
    <citation type="submission" date="2016-10" db="EMBL/GenBank/DDBJ databases">
        <authorList>
            <person name="Varghese N."/>
            <person name="Submissions S."/>
        </authorList>
    </citation>
    <scope>NUCLEOTIDE SEQUENCE [LARGE SCALE GENOMIC DNA]</scope>
    <source>
        <strain evidence="3">IBRC-M 10403</strain>
    </source>
</reference>
<feature type="domain" description="SGNH hydrolase-type esterase" evidence="1">
    <location>
        <begin position="46"/>
        <end position="317"/>
    </location>
</feature>
<sequence>MMRRYRWHVAVLLMVILLLGAFLVVTEPEPPPAPAPPTGVPRVLVALGDSTISGEAAGDYEDGTDGADGNWCHRSRNASIHHTGLRGIDETINLACSGAPSAQVALGDAEQYTEGSQAHRLGVLARQKRVVAVLVAVGANDDPAFSHVLDGCVQAWFDRGKPGCAAVVGGQWQQRVDAMVPKATRALADIRSVLLAAGYQPTDYQLVVQSYVAPISPDVRPELRNLNGCPFREEDLRWVRDAAVPAMTEGVRRVARGAGARFLDLSRAGAGREACARQDPAQEWFSRLAVRWQDLRDEARATHALQESFHPNAAGHAQFGRCLGEFLGTADRAAACLPGADGNLHAASSAGP</sequence>
<keyword evidence="2" id="KW-0378">Hydrolase</keyword>
<dbReference type="Proteomes" id="UP000199501">
    <property type="component" value="Unassembled WGS sequence"/>
</dbReference>
<dbReference type="InterPro" id="IPR013830">
    <property type="entry name" value="SGNH_hydro"/>
</dbReference>
<dbReference type="GO" id="GO:0016787">
    <property type="term" value="F:hydrolase activity"/>
    <property type="evidence" value="ECO:0007669"/>
    <property type="project" value="UniProtKB-KW"/>
</dbReference>
<protein>
    <submittedName>
        <fullName evidence="2">GDSL-like Lipase/Acylhydrolase family protein</fullName>
    </submittedName>
</protein>
<dbReference type="Gene3D" id="3.40.50.1110">
    <property type="entry name" value="SGNH hydrolase"/>
    <property type="match status" value="1"/>
</dbReference>
<proteinExistence type="predicted"/>